<dbReference type="GO" id="GO:0005524">
    <property type="term" value="F:ATP binding"/>
    <property type="evidence" value="ECO:0007669"/>
    <property type="project" value="UniProtKB-KW"/>
</dbReference>
<evidence type="ECO:0000256" key="6">
    <source>
        <dbReference type="ARBA" id="ARBA00022777"/>
    </source>
</evidence>
<dbReference type="CDD" id="cd00082">
    <property type="entry name" value="HisKA"/>
    <property type="match status" value="1"/>
</dbReference>
<keyword evidence="5" id="KW-0547">Nucleotide-binding</keyword>
<keyword evidence="4" id="KW-0808">Transferase</keyword>
<dbReference type="NCBIfam" id="NF008293">
    <property type="entry name" value="PRK11073.1"/>
    <property type="match status" value="1"/>
</dbReference>
<reference evidence="10 11" key="1">
    <citation type="journal article" date="2011" name="Front. Microbiol.">
        <title>Genomic signatures of strain selection and enhancement in Bacillus atrophaeus var. globigii, a historical biowarfare simulant.</title>
        <authorList>
            <person name="Gibbons H.S."/>
            <person name="Broomall S.M."/>
            <person name="McNew L.A."/>
            <person name="Daligault H."/>
            <person name="Chapman C."/>
            <person name="Bruce D."/>
            <person name="Karavis M."/>
            <person name="Krepps M."/>
            <person name="McGregor P.A."/>
            <person name="Hong C."/>
            <person name="Park K.H."/>
            <person name="Akmal A."/>
            <person name="Feldman A."/>
            <person name="Lin J.S."/>
            <person name="Chang W.E."/>
            <person name="Higgs B.W."/>
            <person name="Demirev P."/>
            <person name="Lindquist J."/>
            <person name="Liem A."/>
            <person name="Fochler E."/>
            <person name="Read T.D."/>
            <person name="Tapia R."/>
            <person name="Johnson S."/>
            <person name="Bishop-Lilly K.A."/>
            <person name="Detter C."/>
            <person name="Han C."/>
            <person name="Sozhamannan S."/>
            <person name="Rosenzweig C.N."/>
            <person name="Skowronski E.W."/>
        </authorList>
    </citation>
    <scope>NUCLEOTIDE SEQUENCE [LARGE SCALE GENOMIC DNA]</scope>
    <source>
        <strain evidence="10 11">AK5</strain>
    </source>
</reference>
<keyword evidence="6" id="KW-0418">Kinase</keyword>
<feature type="domain" description="Histidine kinase" evidence="9">
    <location>
        <begin position="146"/>
        <end position="357"/>
    </location>
</feature>
<dbReference type="OrthoDB" id="9789238at2"/>
<dbReference type="InterPro" id="IPR004358">
    <property type="entry name" value="Sig_transdc_His_kin-like_C"/>
</dbReference>
<keyword evidence="7" id="KW-0067">ATP-binding</keyword>
<accession>A0A432VRH9</accession>
<evidence type="ECO:0000256" key="3">
    <source>
        <dbReference type="ARBA" id="ARBA00022553"/>
    </source>
</evidence>
<dbReference type="PANTHER" id="PTHR43065">
    <property type="entry name" value="SENSOR HISTIDINE KINASE"/>
    <property type="match status" value="1"/>
</dbReference>
<dbReference type="SMART" id="SM00388">
    <property type="entry name" value="HisKA"/>
    <property type="match status" value="1"/>
</dbReference>
<keyword evidence="8" id="KW-0902">Two-component regulatory system</keyword>
<sequence>MTVSHTATLTTEFTTALADQLVTAILVLDGQLKVHYANAAADAIFAASARRLEATPLDSHLRYSSFDLSLLSGVLQSQQTISDSDVTWVFHDGKAMNVELTASVAEVPGLGLTILLEMRQIDLIRRINQEQTQQHQLAAAQQLVRGLAHEIKNPLGGLRGAAQLLDAQLPDNQREFTQLIMAQADRLRNLVDRLLGPNRPSQRRWVNIHEVLTRVLDLIQLECPPQVTVRKDYDPSIPAIWVSPEQVEQVLLNLVKNGLEAIGEQGTIVVRTRISHQETIYGTRYRQCLLITVQDDGPGVPSELRDTLFYPLVSGRENGSGLGLSIAQSLVHQHAGKIELNSRPQCTEFTVYLPYQQPPSQGSEEEIEP</sequence>
<dbReference type="Pfam" id="PF02518">
    <property type="entry name" value="HATPase_c"/>
    <property type="match status" value="1"/>
</dbReference>
<keyword evidence="11" id="KW-1185">Reference proteome</keyword>
<evidence type="ECO:0000256" key="7">
    <source>
        <dbReference type="ARBA" id="ARBA00022840"/>
    </source>
</evidence>
<dbReference type="Gene3D" id="3.30.450.20">
    <property type="entry name" value="PAS domain"/>
    <property type="match status" value="1"/>
</dbReference>
<dbReference type="SMART" id="SM00387">
    <property type="entry name" value="HATPase_c"/>
    <property type="match status" value="1"/>
</dbReference>
<dbReference type="EC" id="2.7.13.3" evidence="2"/>
<comment type="caution">
    <text evidence="10">The sequence shown here is derived from an EMBL/GenBank/DDBJ whole genome shotgun (WGS) entry which is preliminary data.</text>
</comment>
<keyword evidence="3" id="KW-0597">Phosphoprotein</keyword>
<evidence type="ECO:0000313" key="11">
    <source>
        <dbReference type="Proteomes" id="UP000288212"/>
    </source>
</evidence>
<dbReference type="PRINTS" id="PR00344">
    <property type="entry name" value="BCTRLSENSOR"/>
</dbReference>
<name>A0A432VRH9_9GAMM</name>
<dbReference type="Gene3D" id="3.30.565.10">
    <property type="entry name" value="Histidine kinase-like ATPase, C-terminal domain"/>
    <property type="match status" value="1"/>
</dbReference>
<dbReference type="Proteomes" id="UP000288212">
    <property type="component" value="Unassembled WGS sequence"/>
</dbReference>
<evidence type="ECO:0000256" key="2">
    <source>
        <dbReference type="ARBA" id="ARBA00012438"/>
    </source>
</evidence>
<comment type="catalytic activity">
    <reaction evidence="1">
        <text>ATP + protein L-histidine = ADP + protein N-phospho-L-histidine.</text>
        <dbReference type="EC" id="2.7.13.3"/>
    </reaction>
</comment>
<gene>
    <name evidence="10" type="ORF">CWE06_09880</name>
</gene>
<dbReference type="InterPro" id="IPR003661">
    <property type="entry name" value="HisK_dim/P_dom"/>
</dbReference>
<dbReference type="InterPro" id="IPR036890">
    <property type="entry name" value="HATPase_C_sf"/>
</dbReference>
<evidence type="ECO:0000313" key="10">
    <source>
        <dbReference type="EMBL" id="RUO18893.1"/>
    </source>
</evidence>
<evidence type="ECO:0000256" key="1">
    <source>
        <dbReference type="ARBA" id="ARBA00000085"/>
    </source>
</evidence>
<dbReference type="RefSeq" id="WP_126793635.1">
    <property type="nucleotide sequence ID" value="NZ_PIPI01000007.1"/>
</dbReference>
<dbReference type="InterPro" id="IPR005467">
    <property type="entry name" value="His_kinase_dom"/>
</dbReference>
<dbReference type="PANTHER" id="PTHR43065:SF16">
    <property type="entry name" value="SENSORY HISTIDINE KINASE_PHOSPHATASE NTRB"/>
    <property type="match status" value="1"/>
</dbReference>
<dbReference type="Gene3D" id="1.10.287.130">
    <property type="match status" value="1"/>
</dbReference>
<proteinExistence type="predicted"/>
<dbReference type="SUPFAM" id="SSF55874">
    <property type="entry name" value="ATPase domain of HSP90 chaperone/DNA topoisomerase II/histidine kinase"/>
    <property type="match status" value="1"/>
</dbReference>
<dbReference type="EMBL" id="PIPI01000007">
    <property type="protein sequence ID" value="RUO18893.1"/>
    <property type="molecule type" value="Genomic_DNA"/>
</dbReference>
<dbReference type="InterPro" id="IPR036097">
    <property type="entry name" value="HisK_dim/P_sf"/>
</dbReference>
<dbReference type="PROSITE" id="PS50109">
    <property type="entry name" value="HIS_KIN"/>
    <property type="match status" value="1"/>
</dbReference>
<dbReference type="GO" id="GO:0000155">
    <property type="term" value="F:phosphorelay sensor kinase activity"/>
    <property type="evidence" value="ECO:0007669"/>
    <property type="project" value="InterPro"/>
</dbReference>
<protein>
    <recommendedName>
        <fullName evidence="2">histidine kinase</fullName>
        <ecNumber evidence="2">2.7.13.3</ecNumber>
    </recommendedName>
</protein>
<evidence type="ECO:0000256" key="4">
    <source>
        <dbReference type="ARBA" id="ARBA00022679"/>
    </source>
</evidence>
<organism evidence="10 11">
    <name type="scientific">Aliidiomarina haloalkalitolerans</name>
    <dbReference type="NCBI Taxonomy" id="859059"/>
    <lineage>
        <taxon>Bacteria</taxon>
        <taxon>Pseudomonadati</taxon>
        <taxon>Pseudomonadota</taxon>
        <taxon>Gammaproteobacteria</taxon>
        <taxon>Alteromonadales</taxon>
        <taxon>Idiomarinaceae</taxon>
        <taxon>Aliidiomarina</taxon>
    </lineage>
</organism>
<evidence type="ECO:0000256" key="8">
    <source>
        <dbReference type="ARBA" id="ARBA00023012"/>
    </source>
</evidence>
<dbReference type="Pfam" id="PF00512">
    <property type="entry name" value="HisKA"/>
    <property type="match status" value="1"/>
</dbReference>
<evidence type="ECO:0000256" key="5">
    <source>
        <dbReference type="ARBA" id="ARBA00022741"/>
    </source>
</evidence>
<dbReference type="InterPro" id="IPR003594">
    <property type="entry name" value="HATPase_dom"/>
</dbReference>
<evidence type="ECO:0000259" key="9">
    <source>
        <dbReference type="PROSITE" id="PS50109"/>
    </source>
</evidence>
<dbReference type="SUPFAM" id="SSF47384">
    <property type="entry name" value="Homodimeric domain of signal transducing histidine kinase"/>
    <property type="match status" value="1"/>
</dbReference>
<dbReference type="AlphaFoldDB" id="A0A432VRH9"/>